<organism evidence="9 10">
    <name type="scientific">Aromia moschata</name>
    <dbReference type="NCBI Taxonomy" id="1265417"/>
    <lineage>
        <taxon>Eukaryota</taxon>
        <taxon>Metazoa</taxon>
        <taxon>Ecdysozoa</taxon>
        <taxon>Arthropoda</taxon>
        <taxon>Hexapoda</taxon>
        <taxon>Insecta</taxon>
        <taxon>Pterygota</taxon>
        <taxon>Neoptera</taxon>
        <taxon>Endopterygota</taxon>
        <taxon>Coleoptera</taxon>
        <taxon>Polyphaga</taxon>
        <taxon>Cucujiformia</taxon>
        <taxon>Chrysomeloidea</taxon>
        <taxon>Cerambycidae</taxon>
        <taxon>Cerambycinae</taxon>
        <taxon>Callichromatini</taxon>
        <taxon>Aromia</taxon>
    </lineage>
</organism>
<keyword evidence="5 8" id="KW-0472">Membrane</keyword>
<dbReference type="Gene3D" id="1.10.287.70">
    <property type="match status" value="1"/>
</dbReference>
<dbReference type="EMBL" id="JAPWTK010000036">
    <property type="protein sequence ID" value="KAJ8955695.1"/>
    <property type="molecule type" value="Genomic_DNA"/>
</dbReference>
<feature type="transmembrane region" description="Helical" evidence="8">
    <location>
        <begin position="370"/>
        <end position="388"/>
    </location>
</feature>
<feature type="transmembrane region" description="Helical" evidence="8">
    <location>
        <begin position="400"/>
        <end position="419"/>
    </location>
</feature>
<sequence>MSEVKPISNEDVMSKISLSQCVAEASRRFFTRRFDSVTFTLPLNRSQGRLAATFTDTTLEALALSGNKPLLIKNLNDRKNFRLGRSSKSHSYIIQIKGSGEFDSSMEQLKSFPSWNPHARFLVVSPTVFEHPQSVAAEITRSLWNHKVINGVVLLANPEDTDNYTVYSWYPYDGNSCGDKYQNTLRINYCSFGRIQTNRSWFEEKLPKQMNNCTIKVSFIDWPPFVLTSGVVSPASNYFINQGIEVNLVNMVAANLNLYVSYQHSESWGDVEMNGSATGALQVLRNHSIDIAIGGYSTTYSRSVYFDMSRPHMQEAIVWCVPRVPSLAGFTNMINIITAKVWISLVFTYLLISFLIWYLGSLDRNESSSYSNLSSILMNNFAALIGFASRHLPRTLKTRYCMALLIWLGIYITILYNTYLTSIIAKPKYTEKYTTMKDIYKYKLNTYFMPNFKRYFEGDDDNRIINGVPIKVIKERWRNCHNVRYCLGRVANSKDSAVCTSKLFTDYMLSSNENNRRLLYCVNTNIVAFPMAIIMRKGFPLFDLFYNKINRISEAGFIVKWRKDILTRHRRNQSVVSDFDKISIKFNNLCPIFYMLLTGCAISFVVFVLEIVIYKMKAKEMVTMPDK</sequence>
<comment type="caution">
    <text evidence="9">The sequence shown here is derived from an EMBL/GenBank/DDBJ whole genome shotgun (WGS) entry which is preliminary data.</text>
</comment>
<keyword evidence="2" id="KW-1003">Cell membrane</keyword>
<dbReference type="PANTHER" id="PTHR42643:SF30">
    <property type="entry name" value="IONOTROPIC RECEPTOR 40A-RELATED"/>
    <property type="match status" value="1"/>
</dbReference>
<evidence type="ECO:0000256" key="3">
    <source>
        <dbReference type="ARBA" id="ARBA00022692"/>
    </source>
</evidence>
<keyword evidence="6" id="KW-0675">Receptor</keyword>
<evidence type="ECO:0000256" key="2">
    <source>
        <dbReference type="ARBA" id="ARBA00022475"/>
    </source>
</evidence>
<reference evidence="9" key="1">
    <citation type="journal article" date="2023" name="Insect Mol. Biol.">
        <title>Genome sequencing provides insights into the evolution of gene families encoding plant cell wall-degrading enzymes in longhorned beetles.</title>
        <authorList>
            <person name="Shin N.R."/>
            <person name="Okamura Y."/>
            <person name="Kirsch R."/>
            <person name="Pauchet Y."/>
        </authorList>
    </citation>
    <scope>NUCLEOTIDE SEQUENCE</scope>
    <source>
        <strain evidence="9">AMC_N1</strain>
    </source>
</reference>
<evidence type="ECO:0000256" key="1">
    <source>
        <dbReference type="ARBA" id="ARBA00004651"/>
    </source>
</evidence>
<evidence type="ECO:0000256" key="8">
    <source>
        <dbReference type="SAM" id="Phobius"/>
    </source>
</evidence>
<feature type="transmembrane region" description="Helical" evidence="8">
    <location>
        <begin position="341"/>
        <end position="358"/>
    </location>
</feature>
<keyword evidence="7" id="KW-0325">Glycoprotein</keyword>
<name>A0AAV8YUI9_9CUCU</name>
<dbReference type="AlphaFoldDB" id="A0AAV8YUI9"/>
<dbReference type="InterPro" id="IPR052192">
    <property type="entry name" value="Insect_Ionotropic_Sensory_Rcpt"/>
</dbReference>
<proteinExistence type="predicted"/>
<dbReference type="Gene3D" id="3.40.190.10">
    <property type="entry name" value="Periplasmic binding protein-like II"/>
    <property type="match status" value="1"/>
</dbReference>
<evidence type="ECO:0000256" key="4">
    <source>
        <dbReference type="ARBA" id="ARBA00022989"/>
    </source>
</evidence>
<dbReference type="GO" id="GO:0005886">
    <property type="term" value="C:plasma membrane"/>
    <property type="evidence" value="ECO:0007669"/>
    <property type="project" value="UniProtKB-SubCell"/>
</dbReference>
<feature type="transmembrane region" description="Helical" evidence="8">
    <location>
        <begin position="592"/>
        <end position="614"/>
    </location>
</feature>
<evidence type="ECO:0000313" key="9">
    <source>
        <dbReference type="EMBL" id="KAJ8955695.1"/>
    </source>
</evidence>
<evidence type="ECO:0000256" key="6">
    <source>
        <dbReference type="ARBA" id="ARBA00023170"/>
    </source>
</evidence>
<evidence type="ECO:0000313" key="10">
    <source>
        <dbReference type="Proteomes" id="UP001162162"/>
    </source>
</evidence>
<keyword evidence="3 8" id="KW-0812">Transmembrane</keyword>
<dbReference type="Proteomes" id="UP001162162">
    <property type="component" value="Unassembled WGS sequence"/>
</dbReference>
<comment type="subcellular location">
    <subcellularLocation>
        <location evidence="1">Cell membrane</location>
        <topology evidence="1">Multi-pass membrane protein</topology>
    </subcellularLocation>
</comment>
<gene>
    <name evidence="9" type="ORF">NQ318_008567</name>
</gene>
<dbReference type="SUPFAM" id="SSF53850">
    <property type="entry name" value="Periplasmic binding protein-like II"/>
    <property type="match status" value="1"/>
</dbReference>
<evidence type="ECO:0000256" key="7">
    <source>
        <dbReference type="ARBA" id="ARBA00023180"/>
    </source>
</evidence>
<keyword evidence="4 8" id="KW-1133">Transmembrane helix</keyword>
<accession>A0AAV8YUI9</accession>
<keyword evidence="10" id="KW-1185">Reference proteome</keyword>
<protein>
    <submittedName>
        <fullName evidence="9">Uncharacterized protein</fullName>
    </submittedName>
</protein>
<dbReference type="PANTHER" id="PTHR42643">
    <property type="entry name" value="IONOTROPIC RECEPTOR 20A-RELATED"/>
    <property type="match status" value="1"/>
</dbReference>
<evidence type="ECO:0000256" key="5">
    <source>
        <dbReference type="ARBA" id="ARBA00023136"/>
    </source>
</evidence>